<protein>
    <submittedName>
        <fullName evidence="5">Alanine acetyltransferase</fullName>
    </submittedName>
</protein>
<dbReference type="GO" id="GO:0005737">
    <property type="term" value="C:cytoplasm"/>
    <property type="evidence" value="ECO:0007669"/>
    <property type="project" value="TreeGrafter"/>
</dbReference>
<dbReference type="PANTHER" id="PTHR43792">
    <property type="entry name" value="GNAT FAMILY, PUTATIVE (AFU_ORTHOLOGUE AFUA_3G00765)-RELATED-RELATED"/>
    <property type="match status" value="1"/>
</dbReference>
<dbReference type="GO" id="GO:0008999">
    <property type="term" value="F:protein-N-terminal-alanine acetyltransferase activity"/>
    <property type="evidence" value="ECO:0007669"/>
    <property type="project" value="TreeGrafter"/>
</dbReference>
<reference evidence="5 6" key="1">
    <citation type="submission" date="2016-07" db="EMBL/GenBank/DDBJ databases">
        <title>Caryophanon tenue genome sequencing.</title>
        <authorList>
            <person name="Verma A."/>
            <person name="Pal Y."/>
            <person name="Krishnamurthi S."/>
        </authorList>
    </citation>
    <scope>NUCLEOTIDE SEQUENCE [LARGE SCALE GENOMIC DNA]</scope>
    <source>
        <strain evidence="5 6">DSM 14152</strain>
    </source>
</reference>
<keyword evidence="6" id="KW-1185">Reference proteome</keyword>
<dbReference type="SUPFAM" id="SSF55729">
    <property type="entry name" value="Acyl-CoA N-acyltransferases (Nat)"/>
    <property type="match status" value="1"/>
</dbReference>
<keyword evidence="1 5" id="KW-0808">Transferase</keyword>
<feature type="domain" description="N-acetyltransferase" evidence="4">
    <location>
        <begin position="23"/>
        <end position="188"/>
    </location>
</feature>
<sequence>MWKNLFSLRKRDNYVALVSGKTVTLRTLTPQDAQEVTALVTRNKYYWSQHEPLHNEQYYLYDTQYRKIVESMHLMRANREFTFGIFENNSERLIGQISLFSIKRMPYSSGFVGYSIDEAYAGKGYASEALQLVKKFAFQTVKLHRLEAYVSPKNTGSIRVLEKARFVREGLLRKLLFINGVWEDHYLYSYLQED</sequence>
<evidence type="ECO:0000313" key="5">
    <source>
        <dbReference type="EMBL" id="OCS86921.1"/>
    </source>
</evidence>
<evidence type="ECO:0000256" key="2">
    <source>
        <dbReference type="ARBA" id="ARBA00023315"/>
    </source>
</evidence>
<evidence type="ECO:0000259" key="4">
    <source>
        <dbReference type="PROSITE" id="PS51186"/>
    </source>
</evidence>
<dbReference type="Pfam" id="PF13302">
    <property type="entry name" value="Acetyltransf_3"/>
    <property type="match status" value="1"/>
</dbReference>
<dbReference type="STRING" id="33978.A6M13_12030"/>
<dbReference type="Proteomes" id="UP000093199">
    <property type="component" value="Unassembled WGS sequence"/>
</dbReference>
<comment type="similarity">
    <text evidence="3">Belongs to the acetyltransferase family. RimJ subfamily.</text>
</comment>
<evidence type="ECO:0000256" key="3">
    <source>
        <dbReference type="ARBA" id="ARBA00038502"/>
    </source>
</evidence>
<dbReference type="InterPro" id="IPR000182">
    <property type="entry name" value="GNAT_dom"/>
</dbReference>
<dbReference type="PROSITE" id="PS51186">
    <property type="entry name" value="GNAT"/>
    <property type="match status" value="1"/>
</dbReference>
<proteinExistence type="inferred from homology"/>
<evidence type="ECO:0000313" key="6">
    <source>
        <dbReference type="Proteomes" id="UP000093199"/>
    </source>
</evidence>
<dbReference type="AlphaFoldDB" id="A0A1C0YIF1"/>
<dbReference type="PANTHER" id="PTHR43792:SF8">
    <property type="entry name" value="[RIBOSOMAL PROTEIN US5]-ALANINE N-ACETYLTRANSFERASE"/>
    <property type="match status" value="1"/>
</dbReference>
<dbReference type="EMBL" id="MASJ01000007">
    <property type="protein sequence ID" value="OCS86921.1"/>
    <property type="molecule type" value="Genomic_DNA"/>
</dbReference>
<accession>A0A1C0YIF1</accession>
<keyword evidence="2" id="KW-0012">Acyltransferase</keyword>
<organism evidence="5 6">
    <name type="scientific">Caryophanon tenue</name>
    <dbReference type="NCBI Taxonomy" id="33978"/>
    <lineage>
        <taxon>Bacteria</taxon>
        <taxon>Bacillati</taxon>
        <taxon>Bacillota</taxon>
        <taxon>Bacilli</taxon>
        <taxon>Bacillales</taxon>
        <taxon>Caryophanaceae</taxon>
        <taxon>Caryophanon</taxon>
    </lineage>
</organism>
<dbReference type="InterPro" id="IPR016181">
    <property type="entry name" value="Acyl_CoA_acyltransferase"/>
</dbReference>
<evidence type="ECO:0000256" key="1">
    <source>
        <dbReference type="ARBA" id="ARBA00022679"/>
    </source>
</evidence>
<name>A0A1C0YIF1_9BACL</name>
<comment type="caution">
    <text evidence="5">The sequence shown here is derived from an EMBL/GenBank/DDBJ whole genome shotgun (WGS) entry which is preliminary data.</text>
</comment>
<gene>
    <name evidence="5" type="ORF">A6M13_12030</name>
</gene>
<dbReference type="Gene3D" id="3.40.630.30">
    <property type="match status" value="1"/>
</dbReference>
<dbReference type="InterPro" id="IPR051531">
    <property type="entry name" value="N-acetyltransferase"/>
</dbReference>